<evidence type="ECO:0000259" key="11">
    <source>
        <dbReference type="Pfam" id="PF00759"/>
    </source>
</evidence>
<evidence type="ECO:0000256" key="2">
    <source>
        <dbReference type="ARBA" id="ARBA00007072"/>
    </source>
</evidence>
<evidence type="ECO:0000256" key="4">
    <source>
        <dbReference type="ARBA" id="ARBA00023001"/>
    </source>
</evidence>
<organism evidence="13">
    <name type="scientific">Triticum urartu</name>
    <name type="common">Red wild einkorn</name>
    <name type="synonym">Crithodium urartu</name>
    <dbReference type="NCBI Taxonomy" id="4572"/>
    <lineage>
        <taxon>Eukaryota</taxon>
        <taxon>Viridiplantae</taxon>
        <taxon>Streptophyta</taxon>
        <taxon>Embryophyta</taxon>
        <taxon>Tracheophyta</taxon>
        <taxon>Spermatophyta</taxon>
        <taxon>Magnoliopsida</taxon>
        <taxon>Liliopsida</taxon>
        <taxon>Poales</taxon>
        <taxon>Poaceae</taxon>
        <taxon>BOP clade</taxon>
        <taxon>Pooideae</taxon>
        <taxon>Triticodae</taxon>
        <taxon>Triticeae</taxon>
        <taxon>Triticinae</taxon>
        <taxon>Triticum</taxon>
    </lineage>
</organism>
<evidence type="ECO:0000256" key="10">
    <source>
        <dbReference type="SAM" id="MobiDB-lite"/>
    </source>
</evidence>
<evidence type="ECO:0000256" key="5">
    <source>
        <dbReference type="ARBA" id="ARBA00023277"/>
    </source>
</evidence>
<dbReference type="PANTHER" id="PTHR22298">
    <property type="entry name" value="ENDO-1,4-BETA-GLUCANASE"/>
    <property type="match status" value="1"/>
</dbReference>
<keyword evidence="5 8" id="KW-0119">Carbohydrate metabolism</keyword>
<dbReference type="Pfam" id="PF03732">
    <property type="entry name" value="Retrotrans_gag"/>
    <property type="match status" value="1"/>
</dbReference>
<evidence type="ECO:0000256" key="1">
    <source>
        <dbReference type="ARBA" id="ARBA00000966"/>
    </source>
</evidence>
<dbReference type="PROSITE" id="PS00592">
    <property type="entry name" value="GH9_2"/>
    <property type="match status" value="1"/>
</dbReference>
<dbReference type="EC" id="3.2.1.4" evidence="9"/>
<protein>
    <recommendedName>
        <fullName evidence="9">Endoglucanase</fullName>
        <ecNumber evidence="9">3.2.1.4</ecNumber>
    </recommendedName>
</protein>
<evidence type="ECO:0000259" key="12">
    <source>
        <dbReference type="Pfam" id="PF03732"/>
    </source>
</evidence>
<feature type="region of interest" description="Disordered" evidence="10">
    <location>
        <begin position="792"/>
        <end position="811"/>
    </location>
</feature>
<evidence type="ECO:0000256" key="3">
    <source>
        <dbReference type="ARBA" id="ARBA00022801"/>
    </source>
</evidence>
<accession>M7ZDT8</accession>
<evidence type="ECO:0000256" key="8">
    <source>
        <dbReference type="PROSITE-ProRule" id="PRU10059"/>
    </source>
</evidence>
<evidence type="ECO:0000256" key="6">
    <source>
        <dbReference type="ARBA" id="ARBA00023295"/>
    </source>
</evidence>
<feature type="compositionally biased region" description="Basic and acidic residues" evidence="10">
    <location>
        <begin position="328"/>
        <end position="346"/>
    </location>
</feature>
<dbReference type="InterPro" id="IPR018221">
    <property type="entry name" value="Glyco_hydro_9_His_AS"/>
</dbReference>
<evidence type="ECO:0000256" key="7">
    <source>
        <dbReference type="ARBA" id="ARBA00023326"/>
    </source>
</evidence>
<dbReference type="InterPro" id="IPR001701">
    <property type="entry name" value="Glyco_hydro_9"/>
</dbReference>
<comment type="similarity">
    <text evidence="2 8 9">Belongs to the glycosyl hydrolase 9 (cellulase E) family.</text>
</comment>
<feature type="domain" description="Retrotransposon gag" evidence="12">
    <location>
        <begin position="98"/>
        <end position="189"/>
    </location>
</feature>
<feature type="region of interest" description="Disordered" evidence="10">
    <location>
        <begin position="308"/>
        <end position="385"/>
    </location>
</feature>
<dbReference type="Gene3D" id="1.50.10.10">
    <property type="match status" value="1"/>
</dbReference>
<evidence type="ECO:0000256" key="9">
    <source>
        <dbReference type="RuleBase" id="RU361166"/>
    </source>
</evidence>
<proteinExistence type="inferred from homology"/>
<comment type="catalytic activity">
    <reaction evidence="1 9">
        <text>Endohydrolysis of (1-&gt;4)-beta-D-glucosidic linkages in cellulose, lichenin and cereal beta-D-glucans.</text>
        <dbReference type="EC" id="3.2.1.4"/>
    </reaction>
</comment>
<dbReference type="GO" id="GO:0008810">
    <property type="term" value="F:cellulase activity"/>
    <property type="evidence" value="ECO:0007669"/>
    <property type="project" value="UniProtKB-EC"/>
</dbReference>
<dbReference type="eggNOG" id="ENOG502QPI6">
    <property type="taxonomic scope" value="Eukaryota"/>
</dbReference>
<dbReference type="InterPro" id="IPR012341">
    <property type="entry name" value="6hp_glycosidase-like_sf"/>
</dbReference>
<keyword evidence="4 9" id="KW-0136">Cellulose degradation</keyword>
<feature type="active site" evidence="8">
    <location>
        <position position="749"/>
    </location>
</feature>
<feature type="domain" description="Glycoside hydrolase family 9" evidence="11">
    <location>
        <begin position="353"/>
        <end position="794"/>
    </location>
</feature>
<gene>
    <name evidence="13" type="ORF">TRIUR3_17447</name>
</gene>
<dbReference type="Pfam" id="PF00759">
    <property type="entry name" value="Glyco_hydro_9"/>
    <property type="match status" value="1"/>
</dbReference>
<sequence length="811" mass="89136">MELGALMELWEKRLEALRLQLVEGAKKVANTRCLSKAYQREMDRAVGGTPAPARASCLGTVQQRDTPKYTGSVKPEDWLINYSTAVSIANGNKRVAVKYVPLMLQGTARTWLNSLRPRNINSWVDFTDAFVGNFTSTYKRPRKPRQLSLCVQGPSESTRDYLTRWAELRNSCGGMHEVQAIEYFTAGCREGTLLKHRLLGDEPETLDELLIIADKYATADSSMKMEIQVVDLESPYHALLGRPALAKFMAVPHYAHLKMKMPSSKGILTITGDYKRSSACASESSRLAESLVIAAEKRLLDRVVAMASKQPEMSPDPKESEAEGSFKPAKETKKIPLDPEHPERYGKTWKAKGQRSGRLPPSQRVSWRRSSGLSDGSSAKASNSGPSCCISPALRFVQWLTCCWDVLSQVDLTGGYYDAGDNVKFGFPLAFSSTMLAWSVLEFGGMMKGELQHARDAVRWGADYLLKATAHPDTVYVQVGDAGKDHACWERPEDMDTPRTVYKVDPSTPGSDVAAETAAALAAASLVFRKSDPAYSSRLVARAKRVFEFADKHRGVYSAKLSSYVCPYYCSYSGYQDELLWGAAWLHRATKSPVYLSYIKVNGQLLGADEQDNTFGWDNKHAGARILLSKSFLVQKLGALQEYKAHADSFICSMVPGTPTDQTTYTRGGLLFKLSDSNMQYVTSSSFLLLTYAKYLVSAKKTVSCGGVAVTPQRLRAIARRQVDYLLGSNPMGMSYMVGYGAKYPKKLHHRASSLPSVAAHPGKIGCSQGFTGLYSAAANPNVHVGAVVGGPRAARRGPRLPRPLLRPALA</sequence>
<keyword evidence="6 8" id="KW-0326">Glycosidase</keyword>
<reference evidence="13" key="1">
    <citation type="journal article" date="2013" name="Nature">
        <title>Draft genome of the wheat A-genome progenitor Triticum urartu.</title>
        <authorList>
            <person name="Ling H.Q."/>
            <person name="Zhao S."/>
            <person name="Liu D."/>
            <person name="Wang J."/>
            <person name="Sun H."/>
            <person name="Zhang C."/>
            <person name="Fan H."/>
            <person name="Li D."/>
            <person name="Dong L."/>
            <person name="Tao Y."/>
            <person name="Gao C."/>
            <person name="Wu H."/>
            <person name="Li Y."/>
            <person name="Cui Y."/>
            <person name="Guo X."/>
            <person name="Zheng S."/>
            <person name="Wang B."/>
            <person name="Yu K."/>
            <person name="Liang Q."/>
            <person name="Yang W."/>
            <person name="Lou X."/>
            <person name="Chen J."/>
            <person name="Feng M."/>
            <person name="Jian J."/>
            <person name="Zhang X."/>
            <person name="Luo G."/>
            <person name="Jiang Y."/>
            <person name="Liu J."/>
            <person name="Wang Z."/>
            <person name="Sha Y."/>
            <person name="Zhang B."/>
            <person name="Wu H."/>
            <person name="Tang D."/>
            <person name="Shen Q."/>
            <person name="Xue P."/>
            <person name="Zou S."/>
            <person name="Wang X."/>
            <person name="Liu X."/>
            <person name="Wang F."/>
            <person name="Yang Y."/>
            <person name="An X."/>
            <person name="Dong Z."/>
            <person name="Zhang K."/>
            <person name="Zhang X."/>
            <person name="Luo M.C."/>
            <person name="Dvorak J."/>
            <person name="Tong Y."/>
            <person name="Wang J."/>
            <person name="Yang H."/>
            <person name="Li Z."/>
            <person name="Wang D."/>
            <person name="Zhang A."/>
            <person name="Wang J."/>
        </authorList>
    </citation>
    <scope>NUCLEOTIDE SEQUENCE</scope>
</reference>
<keyword evidence="3 8" id="KW-0378">Hydrolase</keyword>
<dbReference type="STRING" id="4572.M7ZDT8"/>
<dbReference type="AlphaFoldDB" id="M7ZDT8"/>
<dbReference type="InterPro" id="IPR005162">
    <property type="entry name" value="Retrotrans_gag_dom"/>
</dbReference>
<keyword evidence="7 8" id="KW-0624">Polysaccharide degradation</keyword>
<name>M7ZDT8_TRIUA</name>
<dbReference type="InterPro" id="IPR008928">
    <property type="entry name" value="6-hairpin_glycosidase_sf"/>
</dbReference>
<dbReference type="SUPFAM" id="SSF48208">
    <property type="entry name" value="Six-hairpin glycosidases"/>
    <property type="match status" value="1"/>
</dbReference>
<feature type="compositionally biased region" description="Polar residues" evidence="10">
    <location>
        <begin position="363"/>
        <end position="385"/>
    </location>
</feature>
<dbReference type="FunFam" id="1.50.10.10:FF:000020">
    <property type="entry name" value="Endoglucanase"/>
    <property type="match status" value="1"/>
</dbReference>
<dbReference type="EMBL" id="KD230490">
    <property type="protein sequence ID" value="EMS50540.1"/>
    <property type="molecule type" value="Genomic_DNA"/>
</dbReference>
<dbReference type="GO" id="GO:0030245">
    <property type="term" value="P:cellulose catabolic process"/>
    <property type="evidence" value="ECO:0007669"/>
    <property type="project" value="UniProtKB-KW"/>
</dbReference>
<evidence type="ECO:0000313" key="13">
    <source>
        <dbReference type="EMBL" id="EMS50540.1"/>
    </source>
</evidence>